<evidence type="ECO:0000256" key="1">
    <source>
        <dbReference type="SAM" id="MobiDB-lite"/>
    </source>
</evidence>
<gene>
    <name evidence="2" type="ORF">BDY21DRAFT_345238</name>
</gene>
<dbReference type="EMBL" id="MU001681">
    <property type="protein sequence ID" value="KAF2457218.1"/>
    <property type="molecule type" value="Genomic_DNA"/>
</dbReference>
<reference evidence="2" key="1">
    <citation type="journal article" date="2020" name="Stud. Mycol.">
        <title>101 Dothideomycetes genomes: a test case for predicting lifestyles and emergence of pathogens.</title>
        <authorList>
            <person name="Haridas S."/>
            <person name="Albert R."/>
            <person name="Binder M."/>
            <person name="Bloem J."/>
            <person name="Labutti K."/>
            <person name="Salamov A."/>
            <person name="Andreopoulos B."/>
            <person name="Baker S."/>
            <person name="Barry K."/>
            <person name="Bills G."/>
            <person name="Bluhm B."/>
            <person name="Cannon C."/>
            <person name="Castanera R."/>
            <person name="Culley D."/>
            <person name="Daum C."/>
            <person name="Ezra D."/>
            <person name="Gonzalez J."/>
            <person name="Henrissat B."/>
            <person name="Kuo A."/>
            <person name="Liang C."/>
            <person name="Lipzen A."/>
            <person name="Lutzoni F."/>
            <person name="Magnuson J."/>
            <person name="Mondo S."/>
            <person name="Nolan M."/>
            <person name="Ohm R."/>
            <person name="Pangilinan J."/>
            <person name="Park H.-J."/>
            <person name="Ramirez L."/>
            <person name="Alfaro M."/>
            <person name="Sun H."/>
            <person name="Tritt A."/>
            <person name="Yoshinaga Y."/>
            <person name="Zwiers L.-H."/>
            <person name="Turgeon B."/>
            <person name="Goodwin S."/>
            <person name="Spatafora J."/>
            <person name="Crous P."/>
            <person name="Grigoriev I."/>
        </authorList>
    </citation>
    <scope>NUCLEOTIDE SEQUENCE</scope>
    <source>
        <strain evidence="2">ATCC 16933</strain>
    </source>
</reference>
<keyword evidence="3" id="KW-1185">Reference proteome</keyword>
<organism evidence="2 3">
    <name type="scientific">Lineolata rhizophorae</name>
    <dbReference type="NCBI Taxonomy" id="578093"/>
    <lineage>
        <taxon>Eukaryota</taxon>
        <taxon>Fungi</taxon>
        <taxon>Dikarya</taxon>
        <taxon>Ascomycota</taxon>
        <taxon>Pezizomycotina</taxon>
        <taxon>Dothideomycetes</taxon>
        <taxon>Dothideomycetes incertae sedis</taxon>
        <taxon>Lineolatales</taxon>
        <taxon>Lineolataceae</taxon>
        <taxon>Lineolata</taxon>
    </lineage>
</organism>
<sequence length="163" mass="18388">MTFSAKYFGYLTFQAETLQARCLAKIPRPLRPLVAHSPTSRRWIRKACRTSQLPQMENLPTTRLAHIQVSTDAQQLDISALKNTSTTMDGYIIRLSSTTRFLATTRSANAHKQARRSPCHLDSNMLKKPTRDSHKTETAVGREIQQKAHTSNAAHCRGNPPYI</sequence>
<name>A0A6A6P067_9PEZI</name>
<evidence type="ECO:0000313" key="2">
    <source>
        <dbReference type="EMBL" id="KAF2457218.1"/>
    </source>
</evidence>
<evidence type="ECO:0000313" key="3">
    <source>
        <dbReference type="Proteomes" id="UP000799766"/>
    </source>
</evidence>
<protein>
    <submittedName>
        <fullName evidence="2">Uncharacterized protein</fullName>
    </submittedName>
</protein>
<feature type="region of interest" description="Disordered" evidence="1">
    <location>
        <begin position="108"/>
        <end position="137"/>
    </location>
</feature>
<accession>A0A6A6P067</accession>
<proteinExistence type="predicted"/>
<dbReference type="Proteomes" id="UP000799766">
    <property type="component" value="Unassembled WGS sequence"/>
</dbReference>
<dbReference type="AlphaFoldDB" id="A0A6A6P067"/>